<reference evidence="1 2" key="1">
    <citation type="submission" date="2015-01" db="EMBL/GenBank/DDBJ databases">
        <title>Evolution of Trichinella species and genotypes.</title>
        <authorList>
            <person name="Korhonen P.K."/>
            <person name="Edoardo P."/>
            <person name="Giuseppe L.R."/>
            <person name="Gasser R.B."/>
        </authorList>
    </citation>
    <scope>NUCLEOTIDE SEQUENCE [LARGE SCALE GENOMIC DNA]</scope>
    <source>
        <strain evidence="1">ISS37</strain>
    </source>
</reference>
<dbReference type="Proteomes" id="UP000054630">
    <property type="component" value="Unassembled WGS sequence"/>
</dbReference>
<protein>
    <submittedName>
        <fullName evidence="1">Uncharacterized protein</fullName>
    </submittedName>
</protein>
<sequence length="87" mass="10305">MLDQNSLKVVKIFVCLQYCKAATVRLVYQKMYANFYSSAISRLTCLLLQWLLPTVRVRWRTPWDDGRTRKPLKAALIFLYYNIISLN</sequence>
<gene>
    <name evidence="1" type="ORF">T07_2793</name>
</gene>
<comment type="caution">
    <text evidence="1">The sequence shown here is derived from an EMBL/GenBank/DDBJ whole genome shotgun (WGS) entry which is preliminary data.</text>
</comment>
<dbReference type="EMBL" id="JYDL01000083">
    <property type="protein sequence ID" value="KRX17736.1"/>
    <property type="molecule type" value="Genomic_DNA"/>
</dbReference>
<evidence type="ECO:0000313" key="2">
    <source>
        <dbReference type="Proteomes" id="UP000054630"/>
    </source>
</evidence>
<keyword evidence="2" id="KW-1185">Reference proteome</keyword>
<organism evidence="1 2">
    <name type="scientific">Trichinella nelsoni</name>
    <dbReference type="NCBI Taxonomy" id="6336"/>
    <lineage>
        <taxon>Eukaryota</taxon>
        <taxon>Metazoa</taxon>
        <taxon>Ecdysozoa</taxon>
        <taxon>Nematoda</taxon>
        <taxon>Enoplea</taxon>
        <taxon>Dorylaimia</taxon>
        <taxon>Trichinellida</taxon>
        <taxon>Trichinellidae</taxon>
        <taxon>Trichinella</taxon>
    </lineage>
</organism>
<evidence type="ECO:0000313" key="1">
    <source>
        <dbReference type="EMBL" id="KRX17736.1"/>
    </source>
</evidence>
<name>A0A0V0RTH4_9BILA</name>
<accession>A0A0V0RTH4</accession>
<proteinExistence type="predicted"/>
<dbReference type="AlphaFoldDB" id="A0A0V0RTH4"/>